<feature type="domain" description="BTB" evidence="4">
    <location>
        <begin position="284"/>
        <end position="358"/>
    </location>
</feature>
<dbReference type="Proteomes" id="UP000241769">
    <property type="component" value="Unassembled WGS sequence"/>
</dbReference>
<dbReference type="EMBL" id="MDYQ01000081">
    <property type="protein sequence ID" value="PRP83528.1"/>
    <property type="molecule type" value="Genomic_DNA"/>
</dbReference>
<dbReference type="InterPro" id="IPR036770">
    <property type="entry name" value="Ankyrin_rpt-contain_sf"/>
</dbReference>
<dbReference type="SMART" id="SM00225">
    <property type="entry name" value="BTB"/>
    <property type="match status" value="1"/>
</dbReference>
<dbReference type="EMBL" id="MDYQ01000297">
    <property type="protein sequence ID" value="PRP76841.1"/>
    <property type="molecule type" value="Genomic_DNA"/>
</dbReference>
<dbReference type="InterPro" id="IPR000210">
    <property type="entry name" value="BTB/POZ_dom"/>
</dbReference>
<sequence>MMSSRLDAATEFFFEAAARGNVHDLREMCNSQPDVLYRKDVDGWSLLHHAAVNSSADALQFLIQKGAPLDAANKKGETFLHILAQSDNWEAILSINYLLKQDENGASHNPSESILEDYNPSLSDAEDDLSLSSFEYIRTYSASYFYPSTRLESLLTMQESTMGYTPLHIACFNGKIRTAITLTRFAVNLGGYLGHLNPLRRIHTQDVLNSTDAYGRTPLSLSVERRHSSFLVTYLVTKGAHLPPSQEFDLPPLAASTMYNAQLGASGYGSQFLDRKMFNDETSSDVMFIIGSKTLWAHSEVIQRRSESLYHLLLQKKRDEADKEHQTKVKKVKINQVEFRVFYSLIEWMYSNEINISSVSHLLELWRASIKYEMRDLQRESQKKLVKSLTETVSRHHDGGKFKEMKDIFELAHRKGARYINRFCSSYLLEHMDQFLTDSNCFPGLASRPTRGEFIGRENYVAWLFMAVDDRFVDKEKFGGGGPKTVDLQLSQQEMMDLCGDDLFCDGESSAVHFETIVDMYSGFQNTAYGELVGKAAEVVTSKMSSLSSTLTTVSTYLGYSTTRQQVDQDEEDVEEFLVKRTNWYWKQQERILQVTPTHVRRLDPITREVCHSMSIDQLSRIDLVDDVIVLIADGGQMQPPPDYSTSLSGLWNSYCNYSNSHFYQSGRVKEILACL</sequence>
<protein>
    <submittedName>
        <fullName evidence="6">Ankyrin-3 isoform c</fullName>
    </submittedName>
</protein>
<comment type="caution">
    <text evidence="6">The sequence shown here is derived from an EMBL/GenBank/DDBJ whole genome shotgun (WGS) entry which is preliminary data.</text>
</comment>
<dbReference type="AlphaFoldDB" id="A0A2P6NHU4"/>
<evidence type="ECO:0000313" key="7">
    <source>
        <dbReference type="Proteomes" id="UP000241769"/>
    </source>
</evidence>
<dbReference type="SUPFAM" id="SSF48403">
    <property type="entry name" value="Ankyrin repeat"/>
    <property type="match status" value="1"/>
</dbReference>
<reference evidence="6 7" key="1">
    <citation type="journal article" date="2018" name="Genome Biol. Evol.">
        <title>Multiple Roots of Fruiting Body Formation in Amoebozoa.</title>
        <authorList>
            <person name="Hillmann F."/>
            <person name="Forbes G."/>
            <person name="Novohradska S."/>
            <person name="Ferling I."/>
            <person name="Riege K."/>
            <person name="Groth M."/>
            <person name="Westermann M."/>
            <person name="Marz M."/>
            <person name="Spaller T."/>
            <person name="Winckler T."/>
            <person name="Schaap P."/>
            <person name="Glockner G."/>
        </authorList>
    </citation>
    <scope>NUCLEOTIDE SEQUENCE [LARGE SCALE GENOMIC DNA]</scope>
    <source>
        <strain evidence="6 7">Jena</strain>
    </source>
</reference>
<evidence type="ECO:0000256" key="3">
    <source>
        <dbReference type="PROSITE-ProRule" id="PRU00023"/>
    </source>
</evidence>
<feature type="repeat" description="ANK" evidence="3">
    <location>
        <begin position="42"/>
        <end position="74"/>
    </location>
</feature>
<dbReference type="STRING" id="1890364.A0A2P6NHU4"/>
<dbReference type="Gene3D" id="3.30.710.10">
    <property type="entry name" value="Potassium Channel Kv1.1, Chain A"/>
    <property type="match status" value="1"/>
</dbReference>
<dbReference type="PANTHER" id="PTHR24198">
    <property type="entry name" value="ANKYRIN REPEAT AND PROTEIN KINASE DOMAIN-CONTAINING PROTEIN"/>
    <property type="match status" value="1"/>
</dbReference>
<dbReference type="PANTHER" id="PTHR24198:SF194">
    <property type="entry name" value="INVERSIN-A"/>
    <property type="match status" value="1"/>
</dbReference>
<dbReference type="SMART" id="SM00248">
    <property type="entry name" value="ANK"/>
    <property type="match status" value="3"/>
</dbReference>
<evidence type="ECO:0000313" key="5">
    <source>
        <dbReference type="EMBL" id="PRP76841.1"/>
    </source>
</evidence>
<dbReference type="Pfam" id="PF12796">
    <property type="entry name" value="Ank_2"/>
    <property type="match status" value="1"/>
</dbReference>
<evidence type="ECO:0000313" key="6">
    <source>
        <dbReference type="EMBL" id="PRP83528.1"/>
    </source>
</evidence>
<dbReference type="SUPFAM" id="SSF54695">
    <property type="entry name" value="POZ domain"/>
    <property type="match status" value="1"/>
</dbReference>
<dbReference type="PROSITE" id="PS50097">
    <property type="entry name" value="BTB"/>
    <property type="match status" value="1"/>
</dbReference>
<name>A0A2P6NHU4_9EUKA</name>
<keyword evidence="7" id="KW-1185">Reference proteome</keyword>
<gene>
    <name evidence="6" type="ORF">PROFUN_04402</name>
    <name evidence="5" type="ORF">PROFUN_14800</name>
</gene>
<dbReference type="InterPro" id="IPR002110">
    <property type="entry name" value="Ankyrin_rpt"/>
</dbReference>
<dbReference type="OrthoDB" id="19174at2759"/>
<accession>A0A2P6NHU4</accession>
<dbReference type="InParanoid" id="A0A2P6NHU4"/>
<dbReference type="InterPro" id="IPR011333">
    <property type="entry name" value="SKP1/BTB/POZ_sf"/>
</dbReference>
<dbReference type="PROSITE" id="PS50297">
    <property type="entry name" value="ANK_REP_REGION"/>
    <property type="match status" value="1"/>
</dbReference>
<feature type="repeat" description="ANK" evidence="3">
    <location>
        <begin position="214"/>
        <end position="247"/>
    </location>
</feature>
<evidence type="ECO:0000256" key="2">
    <source>
        <dbReference type="ARBA" id="ARBA00023043"/>
    </source>
</evidence>
<dbReference type="PROSITE" id="PS50088">
    <property type="entry name" value="ANK_REPEAT"/>
    <property type="match status" value="2"/>
</dbReference>
<keyword evidence="1" id="KW-0677">Repeat</keyword>
<keyword evidence="2 3" id="KW-0040">ANK repeat</keyword>
<proteinExistence type="predicted"/>
<evidence type="ECO:0000256" key="1">
    <source>
        <dbReference type="ARBA" id="ARBA00022737"/>
    </source>
</evidence>
<evidence type="ECO:0000259" key="4">
    <source>
        <dbReference type="PROSITE" id="PS50097"/>
    </source>
</evidence>
<dbReference type="Gene3D" id="1.25.40.20">
    <property type="entry name" value="Ankyrin repeat-containing domain"/>
    <property type="match status" value="2"/>
</dbReference>
<organism evidence="6 7">
    <name type="scientific">Planoprotostelium fungivorum</name>
    <dbReference type="NCBI Taxonomy" id="1890364"/>
    <lineage>
        <taxon>Eukaryota</taxon>
        <taxon>Amoebozoa</taxon>
        <taxon>Evosea</taxon>
        <taxon>Variosea</taxon>
        <taxon>Cavosteliida</taxon>
        <taxon>Cavosteliaceae</taxon>
        <taxon>Planoprotostelium</taxon>
    </lineage>
</organism>
<dbReference type="Pfam" id="PF00651">
    <property type="entry name" value="BTB"/>
    <property type="match status" value="1"/>
</dbReference>